<proteinExistence type="predicted"/>
<dbReference type="InterPro" id="IPR036597">
    <property type="entry name" value="Fido-like_dom_sf"/>
</dbReference>
<dbReference type="Proteomes" id="UP000800094">
    <property type="component" value="Unassembled WGS sequence"/>
</dbReference>
<sequence>MASKTYRFLSANQVQRLYTTYIANTSPSQPALLESAITSPMNIKHYGGQQDLFVLAGELATKIMKNHAFPDGNKRIALVAADRFLKMNGYRLQRLPLHEQNNIALEDAHVKVVENKMSAEELGKFYASIATAIEEWTPDIIAYRNEAIEC</sequence>
<evidence type="ECO:0000313" key="2">
    <source>
        <dbReference type="EMBL" id="KAF2241824.1"/>
    </source>
</evidence>
<name>A0A6A6HUH6_9PLEO</name>
<dbReference type="PANTHER" id="PTHR39426:SF1">
    <property type="entry name" value="HOMOLOGY TO DEATH-ON-CURING PROTEIN OF PHAGE P1"/>
    <property type="match status" value="1"/>
</dbReference>
<dbReference type="OrthoDB" id="3049701at2759"/>
<dbReference type="PANTHER" id="PTHR39426">
    <property type="entry name" value="HOMOLOGY TO DEATH-ON-CURING PROTEIN OF PHAGE P1"/>
    <property type="match status" value="1"/>
</dbReference>
<feature type="domain" description="Fido" evidence="1">
    <location>
        <begin position="1"/>
        <end position="128"/>
    </location>
</feature>
<protein>
    <submittedName>
        <fullName evidence="2">DOC family protein</fullName>
    </submittedName>
</protein>
<dbReference type="NCBIfam" id="TIGR01550">
    <property type="entry name" value="DOC_P1"/>
    <property type="match status" value="1"/>
</dbReference>
<dbReference type="Gene3D" id="1.20.120.1870">
    <property type="entry name" value="Fic/DOC protein, Fido domain"/>
    <property type="match status" value="1"/>
</dbReference>
<dbReference type="InterPro" id="IPR053737">
    <property type="entry name" value="Type_II_TA_Toxin"/>
</dbReference>
<evidence type="ECO:0000259" key="1">
    <source>
        <dbReference type="PROSITE" id="PS51459"/>
    </source>
</evidence>
<evidence type="ECO:0000313" key="3">
    <source>
        <dbReference type="Proteomes" id="UP000800094"/>
    </source>
</evidence>
<dbReference type="EMBL" id="ML987210">
    <property type="protein sequence ID" value="KAF2241824.1"/>
    <property type="molecule type" value="Genomic_DNA"/>
</dbReference>
<dbReference type="GO" id="GO:0016301">
    <property type="term" value="F:kinase activity"/>
    <property type="evidence" value="ECO:0007669"/>
    <property type="project" value="InterPro"/>
</dbReference>
<keyword evidence="3" id="KW-1185">Reference proteome</keyword>
<organism evidence="2 3">
    <name type="scientific">Trematosphaeria pertusa</name>
    <dbReference type="NCBI Taxonomy" id="390896"/>
    <lineage>
        <taxon>Eukaryota</taxon>
        <taxon>Fungi</taxon>
        <taxon>Dikarya</taxon>
        <taxon>Ascomycota</taxon>
        <taxon>Pezizomycotina</taxon>
        <taxon>Dothideomycetes</taxon>
        <taxon>Pleosporomycetidae</taxon>
        <taxon>Pleosporales</taxon>
        <taxon>Massarineae</taxon>
        <taxon>Trematosphaeriaceae</taxon>
        <taxon>Trematosphaeria</taxon>
    </lineage>
</organism>
<reference evidence="2" key="1">
    <citation type="journal article" date="2020" name="Stud. Mycol.">
        <title>101 Dothideomycetes genomes: a test case for predicting lifestyles and emergence of pathogens.</title>
        <authorList>
            <person name="Haridas S."/>
            <person name="Albert R."/>
            <person name="Binder M."/>
            <person name="Bloem J."/>
            <person name="Labutti K."/>
            <person name="Salamov A."/>
            <person name="Andreopoulos B."/>
            <person name="Baker S."/>
            <person name="Barry K."/>
            <person name="Bills G."/>
            <person name="Bluhm B."/>
            <person name="Cannon C."/>
            <person name="Castanera R."/>
            <person name="Culley D."/>
            <person name="Daum C."/>
            <person name="Ezra D."/>
            <person name="Gonzalez J."/>
            <person name="Henrissat B."/>
            <person name="Kuo A."/>
            <person name="Liang C."/>
            <person name="Lipzen A."/>
            <person name="Lutzoni F."/>
            <person name="Magnuson J."/>
            <person name="Mondo S."/>
            <person name="Nolan M."/>
            <person name="Ohm R."/>
            <person name="Pangilinan J."/>
            <person name="Park H.-J."/>
            <person name="Ramirez L."/>
            <person name="Alfaro M."/>
            <person name="Sun H."/>
            <person name="Tritt A."/>
            <person name="Yoshinaga Y."/>
            <person name="Zwiers L.-H."/>
            <person name="Turgeon B."/>
            <person name="Goodwin S."/>
            <person name="Spatafora J."/>
            <person name="Crous P."/>
            <person name="Grigoriev I."/>
        </authorList>
    </citation>
    <scope>NUCLEOTIDE SEQUENCE</scope>
    <source>
        <strain evidence="2">CBS 122368</strain>
    </source>
</reference>
<accession>A0A6A6HUH6</accession>
<dbReference type="InterPro" id="IPR006440">
    <property type="entry name" value="Doc"/>
</dbReference>
<dbReference type="Pfam" id="PF02661">
    <property type="entry name" value="Fic"/>
    <property type="match status" value="1"/>
</dbReference>
<dbReference type="PROSITE" id="PS51459">
    <property type="entry name" value="FIDO"/>
    <property type="match status" value="1"/>
</dbReference>
<dbReference type="SUPFAM" id="SSF140931">
    <property type="entry name" value="Fic-like"/>
    <property type="match status" value="1"/>
</dbReference>
<dbReference type="InterPro" id="IPR003812">
    <property type="entry name" value="Fido"/>
</dbReference>
<dbReference type="GeneID" id="54573602"/>
<dbReference type="RefSeq" id="XP_033676828.1">
    <property type="nucleotide sequence ID" value="XM_033820272.1"/>
</dbReference>
<dbReference type="AlphaFoldDB" id="A0A6A6HUH6"/>
<gene>
    <name evidence="2" type="ORF">BU26DRAFT_170918</name>
</gene>